<dbReference type="PANTHER" id="PTHR43205:SF80">
    <property type="entry name" value="2-ALKENAL REDUCTASE (NADP(+)-DEPENDENT)-LIKE"/>
    <property type="match status" value="1"/>
</dbReference>
<dbReference type="STRING" id="542762.A0A4S4DEC0"/>
<dbReference type="Gene3D" id="3.90.180.10">
    <property type="entry name" value="Medium-chain alcohol dehydrogenases, catalytic domain"/>
    <property type="match status" value="1"/>
</dbReference>
<name>A0A4S4DEC0_CAMSN</name>
<dbReference type="AlphaFoldDB" id="A0A4S4DEC0"/>
<feature type="domain" description="Alcohol dehydrogenase-like C-terminal" evidence="1">
    <location>
        <begin position="12"/>
        <end position="117"/>
    </location>
</feature>
<dbReference type="PANTHER" id="PTHR43205">
    <property type="entry name" value="PROSTAGLANDIN REDUCTASE"/>
    <property type="match status" value="1"/>
</dbReference>
<dbReference type="Gene3D" id="3.40.50.720">
    <property type="entry name" value="NAD(P)-binding Rossmann-like Domain"/>
    <property type="match status" value="1"/>
</dbReference>
<gene>
    <name evidence="2" type="ORF">TEA_025358</name>
</gene>
<sequence length="163" mass="18815">MVRSLQFHWVKLLKEEFGYDDAFNYNKETDFDAALSKYFPNGIDIYFENVGGKMLEAVLNHVNKGARIPLCGMISQYNKIWTEREGVRNLLNMVGKEVRMEGFLVGSYLDRFGDFMKEMEGYLKEGKINSKYKIYNGIESFLESFASIFSSSNIGKVVIQVRP</sequence>
<dbReference type="InterPro" id="IPR045010">
    <property type="entry name" value="MDR_fam"/>
</dbReference>
<protein>
    <recommendedName>
        <fullName evidence="1">Alcohol dehydrogenase-like C-terminal domain-containing protein</fullName>
    </recommendedName>
</protein>
<dbReference type="EMBL" id="SDRB02011524">
    <property type="protein sequence ID" value="THG01042.1"/>
    <property type="molecule type" value="Genomic_DNA"/>
</dbReference>
<evidence type="ECO:0000259" key="1">
    <source>
        <dbReference type="Pfam" id="PF00107"/>
    </source>
</evidence>
<comment type="caution">
    <text evidence="2">The sequence shown here is derived from an EMBL/GenBank/DDBJ whole genome shotgun (WGS) entry which is preliminary data.</text>
</comment>
<dbReference type="SUPFAM" id="SSF51735">
    <property type="entry name" value="NAD(P)-binding Rossmann-fold domains"/>
    <property type="match status" value="1"/>
</dbReference>
<dbReference type="GO" id="GO:0032440">
    <property type="term" value="F:2-alkenal reductase [NAD(P)H] activity"/>
    <property type="evidence" value="ECO:0007669"/>
    <property type="project" value="TreeGrafter"/>
</dbReference>
<proteinExistence type="predicted"/>
<dbReference type="Proteomes" id="UP000306102">
    <property type="component" value="Unassembled WGS sequence"/>
</dbReference>
<accession>A0A4S4DEC0</accession>
<organism evidence="2 3">
    <name type="scientific">Camellia sinensis var. sinensis</name>
    <name type="common">China tea</name>
    <dbReference type="NCBI Taxonomy" id="542762"/>
    <lineage>
        <taxon>Eukaryota</taxon>
        <taxon>Viridiplantae</taxon>
        <taxon>Streptophyta</taxon>
        <taxon>Embryophyta</taxon>
        <taxon>Tracheophyta</taxon>
        <taxon>Spermatophyta</taxon>
        <taxon>Magnoliopsida</taxon>
        <taxon>eudicotyledons</taxon>
        <taxon>Gunneridae</taxon>
        <taxon>Pentapetalae</taxon>
        <taxon>asterids</taxon>
        <taxon>Ericales</taxon>
        <taxon>Theaceae</taxon>
        <taxon>Camellia</taxon>
    </lineage>
</organism>
<dbReference type="Pfam" id="PF00107">
    <property type="entry name" value="ADH_zinc_N"/>
    <property type="match status" value="1"/>
</dbReference>
<dbReference type="InterPro" id="IPR013149">
    <property type="entry name" value="ADH-like_C"/>
</dbReference>
<reference evidence="2 3" key="1">
    <citation type="journal article" date="2018" name="Proc. Natl. Acad. Sci. U.S.A.">
        <title>Draft genome sequence of Camellia sinensis var. sinensis provides insights into the evolution of the tea genome and tea quality.</title>
        <authorList>
            <person name="Wei C."/>
            <person name="Yang H."/>
            <person name="Wang S."/>
            <person name="Zhao J."/>
            <person name="Liu C."/>
            <person name="Gao L."/>
            <person name="Xia E."/>
            <person name="Lu Y."/>
            <person name="Tai Y."/>
            <person name="She G."/>
            <person name="Sun J."/>
            <person name="Cao H."/>
            <person name="Tong W."/>
            <person name="Gao Q."/>
            <person name="Li Y."/>
            <person name="Deng W."/>
            <person name="Jiang X."/>
            <person name="Wang W."/>
            <person name="Chen Q."/>
            <person name="Zhang S."/>
            <person name="Li H."/>
            <person name="Wu J."/>
            <person name="Wang P."/>
            <person name="Li P."/>
            <person name="Shi C."/>
            <person name="Zheng F."/>
            <person name="Jian J."/>
            <person name="Huang B."/>
            <person name="Shan D."/>
            <person name="Shi M."/>
            <person name="Fang C."/>
            <person name="Yue Y."/>
            <person name="Li F."/>
            <person name="Li D."/>
            <person name="Wei S."/>
            <person name="Han B."/>
            <person name="Jiang C."/>
            <person name="Yin Y."/>
            <person name="Xia T."/>
            <person name="Zhang Z."/>
            <person name="Bennetzen J.L."/>
            <person name="Zhao S."/>
            <person name="Wan X."/>
        </authorList>
    </citation>
    <scope>NUCLEOTIDE SEQUENCE [LARGE SCALE GENOMIC DNA]</scope>
    <source>
        <strain evidence="3">cv. Shuchazao</strain>
        <tissue evidence="2">Leaf</tissue>
    </source>
</reference>
<dbReference type="InterPro" id="IPR036291">
    <property type="entry name" value="NAD(P)-bd_dom_sf"/>
</dbReference>
<keyword evidence="3" id="KW-1185">Reference proteome</keyword>
<evidence type="ECO:0000313" key="3">
    <source>
        <dbReference type="Proteomes" id="UP000306102"/>
    </source>
</evidence>
<evidence type="ECO:0000313" key="2">
    <source>
        <dbReference type="EMBL" id="THG01042.1"/>
    </source>
</evidence>